<accession>A0A937G0M3</accession>
<dbReference type="EMBL" id="JAEUGD010000067">
    <property type="protein sequence ID" value="MBL6449634.1"/>
    <property type="molecule type" value="Genomic_DNA"/>
</dbReference>
<comment type="caution">
    <text evidence="1">The sequence shown here is derived from an EMBL/GenBank/DDBJ whole genome shotgun (WGS) entry which is preliminary data.</text>
</comment>
<gene>
    <name evidence="1" type="ORF">JMN32_25205</name>
</gene>
<evidence type="ECO:0000313" key="2">
    <source>
        <dbReference type="Proteomes" id="UP000614216"/>
    </source>
</evidence>
<proteinExistence type="predicted"/>
<reference evidence="1" key="1">
    <citation type="submission" date="2021-01" db="EMBL/GenBank/DDBJ databases">
        <title>Fulvivirga kasyanovii gen. nov., sp nov., a novel member of the phylum Bacteroidetes isolated from seawater in a mussel farm.</title>
        <authorList>
            <person name="Zhao L.-H."/>
            <person name="Wang Z.-J."/>
        </authorList>
    </citation>
    <scope>NUCLEOTIDE SEQUENCE</scope>
    <source>
        <strain evidence="1">29W222</strain>
    </source>
</reference>
<keyword evidence="2" id="KW-1185">Reference proteome</keyword>
<evidence type="ECO:0000313" key="1">
    <source>
        <dbReference type="EMBL" id="MBL6449634.1"/>
    </source>
</evidence>
<protein>
    <submittedName>
        <fullName evidence="1">Uncharacterized protein</fullName>
    </submittedName>
</protein>
<dbReference type="Proteomes" id="UP000614216">
    <property type="component" value="Unassembled WGS sequence"/>
</dbReference>
<name>A0A937G0M3_9BACT</name>
<sequence length="139" mass="15777">MFNIETDSFDNKGKITGKISIAFNGCFFPEKDWNDFPIILLEWWSSEIKSFINGAKEAQFQFMDGPFKVNFVSDAVGKTTVTCYNKSSPVHQYTYDTENLKEICSASFLEATKTVLDLCRKNGWNDDDIEKLASSIKGL</sequence>
<dbReference type="AlphaFoldDB" id="A0A937G0M3"/>
<organism evidence="1 2">
    <name type="scientific">Fulvivirga marina</name>
    <dbReference type="NCBI Taxonomy" id="2494733"/>
    <lineage>
        <taxon>Bacteria</taxon>
        <taxon>Pseudomonadati</taxon>
        <taxon>Bacteroidota</taxon>
        <taxon>Cytophagia</taxon>
        <taxon>Cytophagales</taxon>
        <taxon>Fulvivirgaceae</taxon>
        <taxon>Fulvivirga</taxon>
    </lineage>
</organism>
<dbReference type="RefSeq" id="WP_202859181.1">
    <property type="nucleotide sequence ID" value="NZ_JAEUGD010000067.1"/>
</dbReference>